<dbReference type="EMBL" id="MFKF01000172">
    <property type="protein sequence ID" value="OGG51742.1"/>
    <property type="molecule type" value="Genomic_DNA"/>
</dbReference>
<dbReference type="CDD" id="cd14014">
    <property type="entry name" value="STKc_PknB_like"/>
    <property type="match status" value="1"/>
</dbReference>
<evidence type="ECO:0000259" key="7">
    <source>
        <dbReference type="PROSITE" id="PS50011"/>
    </source>
</evidence>
<dbReference type="Pfam" id="PF13517">
    <property type="entry name" value="FG-GAP_3"/>
    <property type="match status" value="1"/>
</dbReference>
<evidence type="ECO:0000256" key="3">
    <source>
        <dbReference type="ARBA" id="ARBA00022729"/>
    </source>
</evidence>
<dbReference type="Gene3D" id="1.10.510.10">
    <property type="entry name" value="Transferase(Phosphotransferase) domain 1"/>
    <property type="match status" value="1"/>
</dbReference>
<comment type="subcellular location">
    <subcellularLocation>
        <location evidence="1">Membrane</location>
        <topology evidence="1">Single-pass membrane protein</topology>
    </subcellularLocation>
</comment>
<dbReference type="PANTHER" id="PTHR21419:SF30">
    <property type="entry name" value="IG-LIKE DOMAIN-CONTAINING PROTEIN"/>
    <property type="match status" value="1"/>
</dbReference>
<evidence type="ECO:0000313" key="8">
    <source>
        <dbReference type="EMBL" id="OGG51742.1"/>
    </source>
</evidence>
<organism evidence="8 9">
    <name type="scientific">Handelsmanbacteria sp. (strain RIFCSPLOWO2_12_FULL_64_10)</name>
    <dbReference type="NCBI Taxonomy" id="1817868"/>
    <lineage>
        <taxon>Bacteria</taxon>
        <taxon>Candidatus Handelsmaniibacteriota</taxon>
    </lineage>
</organism>
<dbReference type="SMART" id="SM00220">
    <property type="entry name" value="S_TKc"/>
    <property type="match status" value="1"/>
</dbReference>
<dbReference type="Pfam" id="PF00069">
    <property type="entry name" value="Pkinase"/>
    <property type="match status" value="1"/>
</dbReference>
<keyword evidence="2 6" id="KW-0812">Transmembrane</keyword>
<sequence length="1180" mass="126876">MIHRDVKPGNILLAYDADTQRLVSPRDAADSTLNVPGRGAVGFRVLVADFGLAREVDAGTALTLSGMIMGTPQYMSPEQALGETGRVDARSDVYALGAVLYQMLTGRAPFVEPNVWDLIKRVASEDPAPPRAIVPALHLDVQTIVLKALEKDPDRRYATAADFAEDVRRYLGGEAIAARPRSRAYHACRWLVRRRAVTIPAAAVAAVLAGVGVYAATRPGTFAFDTLPPGTIVTIDGRRVESLDEPAAVAPGRHTLRIERADHESAILEEYVGRNETRRIERVLAHQKGDVVIESDQDGLAVVVGGERHGVPFRHRLDTGRQVLWVQDEGFYRRRVELDVRTDRAATRRVTLPRAQVWARNVPDWSHLNPVGDVDADGVTDFISSRYGVNLLVVSGRTGEDLREIPVNIPVNSFGELIDGDGDGVREFVTCFREAGGHAFAALSPRDGRPRWLVRGQQVLTRAEAGMLADGDAVSADAFAVRAFADFDGDGAQDLLALLDGGTLAARSSRDGRELWRHALPHASFFVVARESPDPVVWFADWIRTIDGADGSLRWERRFETPITHAVLYVASIRAFAAVIGDTLVHLDETDGREIRRVRLDPAPKGSFQFHYFSDLLIRSEDGTTRCWNLAAGKLLWSRATGMSHDEWEARLTVDVPGGATYWISEDGRSIAAWDLPITSEIWTFAADASIDPHPTVGVLGGRRLLWLRAGSRLIALDAATGERRWSYEEQDPISFVSDPVDFDRDGEADLFVGTAGGLLACLDPDGIERFSARVQPPVRDVFFYDMDRDGLMDFLVESSGGPAAVRAPKLLWRREAAAPIRGGPIVADADGDGAPDVLIPMKVADRGYCGLHALAGRDGTTLWVQGDYDMIRKVAVADFTGDGVPEVVAWHPDHVLPIHDLRTGALLERIAVPSFGYAEPAAADLDGDGVDDLVALGWWRDGAYAAVSGRTRATLWSGNAGAAAWSGASFADVTGDGRPDVFASFRNGRVMALDGATGDLLWEAFTRGMNDAGVALAGATTAAVNSLDGTLYLFDARTGESIGAIAGAGGSLCRPVAIGSEWIAGNARGLTRLRADGTVVWTTGGDGVNSEIAVADLDGDGALEAVAGTVKGAVRCVDAATGERRWEWSAGTGEAIEGGVALADFDGDGVLDVAFSSLDRSVTVLSGRGRMPPGRDEDF</sequence>
<keyword evidence="3" id="KW-0732">Signal</keyword>
<feature type="domain" description="Protein kinase" evidence="7">
    <location>
        <begin position="1"/>
        <end position="171"/>
    </location>
</feature>
<dbReference type="SMART" id="SM00564">
    <property type="entry name" value="PQQ"/>
    <property type="match status" value="4"/>
</dbReference>
<dbReference type="InterPro" id="IPR045232">
    <property type="entry name" value="FAM234"/>
</dbReference>
<evidence type="ECO:0000256" key="2">
    <source>
        <dbReference type="ARBA" id="ARBA00022692"/>
    </source>
</evidence>
<dbReference type="SUPFAM" id="SSF50998">
    <property type="entry name" value="Quinoprotein alcohol dehydrogenase-like"/>
    <property type="match status" value="1"/>
</dbReference>
<dbReference type="InterPro" id="IPR011047">
    <property type="entry name" value="Quinoprotein_ADH-like_sf"/>
</dbReference>
<dbReference type="SUPFAM" id="SSF56112">
    <property type="entry name" value="Protein kinase-like (PK-like)"/>
    <property type="match status" value="1"/>
</dbReference>
<dbReference type="InterPro" id="IPR028994">
    <property type="entry name" value="Integrin_alpha_N"/>
</dbReference>
<dbReference type="PROSITE" id="PS50011">
    <property type="entry name" value="PROTEIN_KINASE_DOM"/>
    <property type="match status" value="1"/>
</dbReference>
<keyword evidence="5 6" id="KW-0472">Membrane</keyword>
<dbReference type="InterPro" id="IPR011009">
    <property type="entry name" value="Kinase-like_dom_sf"/>
</dbReference>
<evidence type="ECO:0000256" key="1">
    <source>
        <dbReference type="ARBA" id="ARBA00004167"/>
    </source>
</evidence>
<dbReference type="Proteomes" id="UP000178606">
    <property type="component" value="Unassembled WGS sequence"/>
</dbReference>
<dbReference type="InterPro" id="IPR002372">
    <property type="entry name" value="PQQ_rpt_dom"/>
</dbReference>
<dbReference type="GO" id="GO:0004672">
    <property type="term" value="F:protein kinase activity"/>
    <property type="evidence" value="ECO:0007669"/>
    <property type="project" value="InterPro"/>
</dbReference>
<reference evidence="8 9" key="1">
    <citation type="journal article" date="2016" name="Nat. Commun.">
        <title>Thousands of microbial genomes shed light on interconnected biogeochemical processes in an aquifer system.</title>
        <authorList>
            <person name="Anantharaman K."/>
            <person name="Brown C.T."/>
            <person name="Hug L.A."/>
            <person name="Sharon I."/>
            <person name="Castelle C.J."/>
            <person name="Probst A.J."/>
            <person name="Thomas B.C."/>
            <person name="Singh A."/>
            <person name="Wilkins M.J."/>
            <person name="Karaoz U."/>
            <person name="Brodie E.L."/>
            <person name="Williams K.H."/>
            <person name="Hubbard S.S."/>
            <person name="Banfield J.F."/>
        </authorList>
    </citation>
    <scope>NUCLEOTIDE SEQUENCE [LARGE SCALE GENOMIC DNA]</scope>
    <source>
        <strain evidence="9">RIFCSPLOWO2_12_FULL_64_10</strain>
    </source>
</reference>
<accession>A0A1F6CS83</accession>
<feature type="transmembrane region" description="Helical" evidence="6">
    <location>
        <begin position="196"/>
        <end position="216"/>
    </location>
</feature>
<dbReference type="GO" id="GO:0016020">
    <property type="term" value="C:membrane"/>
    <property type="evidence" value="ECO:0007669"/>
    <property type="project" value="UniProtKB-SubCell"/>
</dbReference>
<name>A0A1F6CS83_HANXR</name>
<evidence type="ECO:0000256" key="6">
    <source>
        <dbReference type="SAM" id="Phobius"/>
    </source>
</evidence>
<dbReference type="InterPro" id="IPR008271">
    <property type="entry name" value="Ser/Thr_kinase_AS"/>
</dbReference>
<dbReference type="Gene3D" id="2.130.10.10">
    <property type="entry name" value="YVTN repeat-like/Quinoprotein amine dehydrogenase"/>
    <property type="match status" value="3"/>
</dbReference>
<evidence type="ECO:0000256" key="4">
    <source>
        <dbReference type="ARBA" id="ARBA00022989"/>
    </source>
</evidence>
<dbReference type="InterPro" id="IPR018391">
    <property type="entry name" value="PQQ_b-propeller_rpt"/>
</dbReference>
<keyword evidence="4 6" id="KW-1133">Transmembrane helix</keyword>
<dbReference type="PANTHER" id="PTHR21419">
    <property type="match status" value="1"/>
</dbReference>
<evidence type="ECO:0000256" key="5">
    <source>
        <dbReference type="ARBA" id="ARBA00023136"/>
    </source>
</evidence>
<dbReference type="AlphaFoldDB" id="A0A1F6CS83"/>
<comment type="caution">
    <text evidence="8">The sequence shown here is derived from an EMBL/GenBank/DDBJ whole genome shotgun (WGS) entry which is preliminary data.</text>
</comment>
<dbReference type="GO" id="GO:0005524">
    <property type="term" value="F:ATP binding"/>
    <property type="evidence" value="ECO:0007669"/>
    <property type="project" value="InterPro"/>
</dbReference>
<dbReference type="InterPro" id="IPR013517">
    <property type="entry name" value="FG-GAP"/>
</dbReference>
<proteinExistence type="predicted"/>
<dbReference type="SUPFAM" id="SSF69318">
    <property type="entry name" value="Integrin alpha N-terminal domain"/>
    <property type="match status" value="2"/>
</dbReference>
<dbReference type="InterPro" id="IPR000719">
    <property type="entry name" value="Prot_kinase_dom"/>
</dbReference>
<gene>
    <name evidence="8" type="ORF">A3F84_07610</name>
</gene>
<dbReference type="InterPro" id="IPR015943">
    <property type="entry name" value="WD40/YVTN_repeat-like_dom_sf"/>
</dbReference>
<dbReference type="Pfam" id="PF13360">
    <property type="entry name" value="PQQ_2"/>
    <property type="match status" value="2"/>
</dbReference>
<dbReference type="PROSITE" id="PS00108">
    <property type="entry name" value="PROTEIN_KINASE_ST"/>
    <property type="match status" value="1"/>
</dbReference>
<protein>
    <recommendedName>
        <fullName evidence="7">Protein kinase domain-containing protein</fullName>
    </recommendedName>
</protein>
<evidence type="ECO:0000313" key="9">
    <source>
        <dbReference type="Proteomes" id="UP000178606"/>
    </source>
</evidence>